<dbReference type="PANTHER" id="PTHR11351">
    <property type="entry name" value="ACYL-COA DESATURASE"/>
    <property type="match status" value="1"/>
</dbReference>
<keyword evidence="16" id="KW-1185">Reference proteome</keyword>
<comment type="cofactor">
    <cofactor evidence="12">
        <name>Fe(2+)</name>
        <dbReference type="ChEBI" id="CHEBI:29033"/>
    </cofactor>
</comment>
<evidence type="ECO:0000256" key="6">
    <source>
        <dbReference type="ARBA" id="ARBA00022989"/>
    </source>
</evidence>
<accession>A0A9P0FIP4</accession>
<evidence type="ECO:0000256" key="10">
    <source>
        <dbReference type="ARBA" id="ARBA00023136"/>
    </source>
</evidence>
<evidence type="ECO:0000256" key="13">
    <source>
        <dbReference type="SAM" id="Phobius"/>
    </source>
</evidence>
<organism evidence="15 16">
    <name type="scientific">Brassicogethes aeneus</name>
    <name type="common">Rape pollen beetle</name>
    <name type="synonym">Meligethes aeneus</name>
    <dbReference type="NCBI Taxonomy" id="1431903"/>
    <lineage>
        <taxon>Eukaryota</taxon>
        <taxon>Metazoa</taxon>
        <taxon>Ecdysozoa</taxon>
        <taxon>Arthropoda</taxon>
        <taxon>Hexapoda</taxon>
        <taxon>Insecta</taxon>
        <taxon>Pterygota</taxon>
        <taxon>Neoptera</taxon>
        <taxon>Endopterygota</taxon>
        <taxon>Coleoptera</taxon>
        <taxon>Polyphaga</taxon>
        <taxon>Cucujiformia</taxon>
        <taxon>Nitidulidae</taxon>
        <taxon>Meligethinae</taxon>
        <taxon>Brassicogethes</taxon>
    </lineage>
</organism>
<comment type="similarity">
    <text evidence="2 12">Belongs to the fatty acid desaturase type 1 family.</text>
</comment>
<feature type="transmembrane region" description="Helical" evidence="13">
    <location>
        <begin position="189"/>
        <end position="209"/>
    </location>
</feature>
<dbReference type="CDD" id="cd03505">
    <property type="entry name" value="Delta9-FADS-like"/>
    <property type="match status" value="1"/>
</dbReference>
<evidence type="ECO:0000256" key="3">
    <source>
        <dbReference type="ARBA" id="ARBA00022516"/>
    </source>
</evidence>
<dbReference type="OrthoDB" id="10260134at2759"/>
<feature type="transmembrane region" description="Helical" evidence="13">
    <location>
        <begin position="43"/>
        <end position="67"/>
    </location>
</feature>
<protein>
    <recommendedName>
        <fullName evidence="14">Fatty acid desaturase domain-containing protein</fullName>
    </recommendedName>
</protein>
<dbReference type="GO" id="GO:0005506">
    <property type="term" value="F:iron ion binding"/>
    <property type="evidence" value="ECO:0007669"/>
    <property type="project" value="TreeGrafter"/>
</dbReference>
<sequence length="342" mass="39880">MISNITLQKKIILPKTTILRTSVKKLEHKKYESIFGTFKTELIWTNIMLIFTLHTLSAIIIVSYPWITKFPLVLYAFTIGGIGGFGVTGGAHRYWTHKSFKAKLPLKLILLMSYSVAGQNSLKNWVRDHRVHHKFSETSADPHDSNRGFFFAHCGWLMMKKHPDVLEKGKVIDCSDLMQDPIIRFHEKYFVLFKLVFCFILPTIIPPLLWNESWFWTFCSTAVVRYCLTLNFTWAVNSAAHLWGNKPYAKNINPSENLTVSIVAMGEGWHNYHHTFPWDYKTSENGRYNLTKNWLDFFYAIGWAYDMKSPSDELVKKVVEKNGDGSHWQWGMEYPESEDKYN</sequence>
<dbReference type="GO" id="GO:0005789">
    <property type="term" value="C:endoplasmic reticulum membrane"/>
    <property type="evidence" value="ECO:0007669"/>
    <property type="project" value="TreeGrafter"/>
</dbReference>
<evidence type="ECO:0000256" key="9">
    <source>
        <dbReference type="ARBA" id="ARBA00023098"/>
    </source>
</evidence>
<name>A0A9P0FIP4_BRAAE</name>
<evidence type="ECO:0000256" key="2">
    <source>
        <dbReference type="ARBA" id="ARBA00009295"/>
    </source>
</evidence>
<feature type="transmembrane region" description="Helical" evidence="13">
    <location>
        <begin position="215"/>
        <end position="236"/>
    </location>
</feature>
<keyword evidence="9" id="KW-0443">Lipid metabolism</keyword>
<evidence type="ECO:0000256" key="8">
    <source>
        <dbReference type="ARBA" id="ARBA00023004"/>
    </source>
</evidence>
<evidence type="ECO:0000259" key="14">
    <source>
        <dbReference type="Pfam" id="PF00487"/>
    </source>
</evidence>
<keyword evidence="11 12" id="KW-0275">Fatty acid biosynthesis</keyword>
<keyword evidence="3 12" id="KW-0444">Lipid biosynthesis</keyword>
<dbReference type="InterPro" id="IPR005804">
    <property type="entry name" value="FA_desaturase_dom"/>
</dbReference>
<dbReference type="Pfam" id="PF00487">
    <property type="entry name" value="FA_desaturase"/>
    <property type="match status" value="1"/>
</dbReference>
<dbReference type="Proteomes" id="UP001154078">
    <property type="component" value="Chromosome 6"/>
</dbReference>
<dbReference type="PANTHER" id="PTHR11351:SF21">
    <property type="entry name" value="GH07782P"/>
    <property type="match status" value="1"/>
</dbReference>
<evidence type="ECO:0000256" key="4">
    <source>
        <dbReference type="ARBA" id="ARBA00022692"/>
    </source>
</evidence>
<evidence type="ECO:0000256" key="11">
    <source>
        <dbReference type="ARBA" id="ARBA00023160"/>
    </source>
</evidence>
<comment type="domain">
    <text evidence="12">The histidine box domains are involved in binding the catalytic metal ions.</text>
</comment>
<dbReference type="PRINTS" id="PR00075">
    <property type="entry name" value="FACDDSATRASE"/>
</dbReference>
<proteinExistence type="inferred from homology"/>
<dbReference type="EMBL" id="OV121137">
    <property type="protein sequence ID" value="CAH0558590.1"/>
    <property type="molecule type" value="Genomic_DNA"/>
</dbReference>
<dbReference type="GO" id="GO:0004768">
    <property type="term" value="F:stearoyl-CoA 9-desaturase activity"/>
    <property type="evidence" value="ECO:0007669"/>
    <property type="project" value="TreeGrafter"/>
</dbReference>
<reference evidence="15" key="1">
    <citation type="submission" date="2021-12" db="EMBL/GenBank/DDBJ databases">
        <authorList>
            <person name="King R."/>
        </authorList>
    </citation>
    <scope>NUCLEOTIDE SEQUENCE</scope>
</reference>
<evidence type="ECO:0000256" key="12">
    <source>
        <dbReference type="RuleBase" id="RU000581"/>
    </source>
</evidence>
<evidence type="ECO:0000256" key="7">
    <source>
        <dbReference type="ARBA" id="ARBA00023002"/>
    </source>
</evidence>
<keyword evidence="5" id="KW-0276">Fatty acid metabolism</keyword>
<feature type="domain" description="Fatty acid desaturase" evidence="14">
    <location>
        <begin position="71"/>
        <end position="277"/>
    </location>
</feature>
<dbReference type="InterPro" id="IPR015876">
    <property type="entry name" value="Acyl-CoA_DS"/>
</dbReference>
<comment type="subcellular location">
    <subcellularLocation>
        <location evidence="1">Membrane</location>
        <topology evidence="1">Multi-pass membrane protein</topology>
    </subcellularLocation>
</comment>
<keyword evidence="7 12" id="KW-0560">Oxidoreductase</keyword>
<keyword evidence="4 12" id="KW-0812">Transmembrane</keyword>
<dbReference type="GO" id="GO:0006636">
    <property type="term" value="P:unsaturated fatty acid biosynthetic process"/>
    <property type="evidence" value="ECO:0007669"/>
    <property type="project" value="TreeGrafter"/>
</dbReference>
<dbReference type="AlphaFoldDB" id="A0A9P0FIP4"/>
<evidence type="ECO:0000256" key="1">
    <source>
        <dbReference type="ARBA" id="ARBA00004141"/>
    </source>
</evidence>
<evidence type="ECO:0000313" key="16">
    <source>
        <dbReference type="Proteomes" id="UP001154078"/>
    </source>
</evidence>
<gene>
    <name evidence="15" type="ORF">MELIAE_LOCUS8886</name>
</gene>
<keyword evidence="8" id="KW-0408">Iron</keyword>
<keyword evidence="10 13" id="KW-0472">Membrane</keyword>
<keyword evidence="6 13" id="KW-1133">Transmembrane helix</keyword>
<evidence type="ECO:0000256" key="5">
    <source>
        <dbReference type="ARBA" id="ARBA00022832"/>
    </source>
</evidence>
<feature type="transmembrane region" description="Helical" evidence="13">
    <location>
        <begin position="73"/>
        <end position="95"/>
    </location>
</feature>
<evidence type="ECO:0000313" key="15">
    <source>
        <dbReference type="EMBL" id="CAH0558590.1"/>
    </source>
</evidence>